<proteinExistence type="predicted"/>
<dbReference type="Proteomes" id="UP000030669">
    <property type="component" value="Unassembled WGS sequence"/>
</dbReference>
<dbReference type="KEGG" id="gtr:GLOTRDRAFT_111935"/>
<sequence>ARRNSVRRVLISSYVRRAIFHPSQAPARTYSTAHCTPRAPSPRSQRLYQRLGIPIGRYPTDTS</sequence>
<evidence type="ECO:0000313" key="2">
    <source>
        <dbReference type="Proteomes" id="UP000030669"/>
    </source>
</evidence>
<organism evidence="1 2">
    <name type="scientific">Gloeophyllum trabeum (strain ATCC 11539 / FP-39264 / Madison 617)</name>
    <name type="common">Brown rot fungus</name>
    <dbReference type="NCBI Taxonomy" id="670483"/>
    <lineage>
        <taxon>Eukaryota</taxon>
        <taxon>Fungi</taxon>
        <taxon>Dikarya</taxon>
        <taxon>Basidiomycota</taxon>
        <taxon>Agaricomycotina</taxon>
        <taxon>Agaricomycetes</taxon>
        <taxon>Gloeophyllales</taxon>
        <taxon>Gloeophyllaceae</taxon>
        <taxon>Gloeophyllum</taxon>
    </lineage>
</organism>
<evidence type="ECO:0000313" key="1">
    <source>
        <dbReference type="EMBL" id="EPQ53324.1"/>
    </source>
</evidence>
<dbReference type="AlphaFoldDB" id="S7RKX0"/>
<dbReference type="HOGENOM" id="CLU_2892003_0_0_1"/>
<name>S7RKX0_GLOTA</name>
<keyword evidence="2" id="KW-1185">Reference proteome</keyword>
<gene>
    <name evidence="1" type="ORF">GLOTRDRAFT_111935</name>
</gene>
<dbReference type="EMBL" id="KB469306">
    <property type="protein sequence ID" value="EPQ53324.1"/>
    <property type="molecule type" value="Genomic_DNA"/>
</dbReference>
<accession>S7RKX0</accession>
<reference evidence="1 2" key="1">
    <citation type="journal article" date="2012" name="Science">
        <title>The Paleozoic origin of enzymatic lignin decomposition reconstructed from 31 fungal genomes.</title>
        <authorList>
            <person name="Floudas D."/>
            <person name="Binder M."/>
            <person name="Riley R."/>
            <person name="Barry K."/>
            <person name="Blanchette R.A."/>
            <person name="Henrissat B."/>
            <person name="Martinez A.T."/>
            <person name="Otillar R."/>
            <person name="Spatafora J.W."/>
            <person name="Yadav J.S."/>
            <person name="Aerts A."/>
            <person name="Benoit I."/>
            <person name="Boyd A."/>
            <person name="Carlson A."/>
            <person name="Copeland A."/>
            <person name="Coutinho P.M."/>
            <person name="de Vries R.P."/>
            <person name="Ferreira P."/>
            <person name="Findley K."/>
            <person name="Foster B."/>
            <person name="Gaskell J."/>
            <person name="Glotzer D."/>
            <person name="Gorecki P."/>
            <person name="Heitman J."/>
            <person name="Hesse C."/>
            <person name="Hori C."/>
            <person name="Igarashi K."/>
            <person name="Jurgens J.A."/>
            <person name="Kallen N."/>
            <person name="Kersten P."/>
            <person name="Kohler A."/>
            <person name="Kuees U."/>
            <person name="Kumar T.K.A."/>
            <person name="Kuo A."/>
            <person name="LaButti K."/>
            <person name="Larrondo L.F."/>
            <person name="Lindquist E."/>
            <person name="Ling A."/>
            <person name="Lombard V."/>
            <person name="Lucas S."/>
            <person name="Lundell T."/>
            <person name="Martin R."/>
            <person name="McLaughlin D.J."/>
            <person name="Morgenstern I."/>
            <person name="Morin E."/>
            <person name="Murat C."/>
            <person name="Nagy L.G."/>
            <person name="Nolan M."/>
            <person name="Ohm R.A."/>
            <person name="Patyshakuliyeva A."/>
            <person name="Rokas A."/>
            <person name="Ruiz-Duenas F.J."/>
            <person name="Sabat G."/>
            <person name="Salamov A."/>
            <person name="Samejima M."/>
            <person name="Schmutz J."/>
            <person name="Slot J.C."/>
            <person name="St John F."/>
            <person name="Stenlid J."/>
            <person name="Sun H."/>
            <person name="Sun S."/>
            <person name="Syed K."/>
            <person name="Tsang A."/>
            <person name="Wiebenga A."/>
            <person name="Young D."/>
            <person name="Pisabarro A."/>
            <person name="Eastwood D.C."/>
            <person name="Martin F."/>
            <person name="Cullen D."/>
            <person name="Grigoriev I.V."/>
            <person name="Hibbett D.S."/>
        </authorList>
    </citation>
    <scope>NUCLEOTIDE SEQUENCE [LARGE SCALE GENOMIC DNA]</scope>
    <source>
        <strain evidence="1 2">ATCC 11539</strain>
    </source>
</reference>
<dbReference type="GeneID" id="19299473"/>
<dbReference type="RefSeq" id="XP_007868585.1">
    <property type="nucleotide sequence ID" value="XM_007870394.1"/>
</dbReference>
<feature type="non-terminal residue" evidence="1">
    <location>
        <position position="1"/>
    </location>
</feature>
<protein>
    <submittedName>
        <fullName evidence="1">Uncharacterized protein</fullName>
    </submittedName>
</protein>